<name>A0A2G6KB46_9BACT</name>
<feature type="region of interest" description="Disordered" evidence="1">
    <location>
        <begin position="39"/>
        <end position="73"/>
    </location>
</feature>
<protein>
    <submittedName>
        <fullName evidence="2">Uncharacterized protein</fullName>
    </submittedName>
</protein>
<dbReference type="EMBL" id="PDSK01000117">
    <property type="protein sequence ID" value="PIE32202.1"/>
    <property type="molecule type" value="Genomic_DNA"/>
</dbReference>
<evidence type="ECO:0000313" key="3">
    <source>
        <dbReference type="Proteomes" id="UP000230821"/>
    </source>
</evidence>
<sequence>MKRTYGSQKSLKRVALLVGCICFIVLCFSKPGTAIQPGNETVPATGEAIQGTSKRPERPIASSQVDSRTIAEQPRQIQKRWADNFLQQSVRNVTDPQDGLRKDGRVAVLEGVNSQVVYMFDKANKVINVPNQADITIYTLDRGGYDGPYNVFASNFGASNWMQIGKNVMGTTSLDLPATLESAELILITNLHNGATYIEAVEGLTMGLPIKQGAGSFSYFPESIIGLRGGKLDYEELERAKMVLSAGGIGYQLIPLGEIEIEWESPIKNEWKVEEFHIEADGEYEIYASDSRGMENFIGRRAGVQSIDLPQNMTDASKVRIRNHNNNRPVVLYTIVGRR</sequence>
<accession>A0A2G6KB46</accession>
<organism evidence="2 3">
    <name type="scientific">candidate division KSB3 bacterium</name>
    <dbReference type="NCBI Taxonomy" id="2044937"/>
    <lineage>
        <taxon>Bacteria</taxon>
        <taxon>candidate division KSB3</taxon>
    </lineage>
</organism>
<dbReference type="Proteomes" id="UP000230821">
    <property type="component" value="Unassembled WGS sequence"/>
</dbReference>
<gene>
    <name evidence="2" type="ORF">CSA56_16480</name>
</gene>
<proteinExistence type="predicted"/>
<evidence type="ECO:0000313" key="2">
    <source>
        <dbReference type="EMBL" id="PIE32202.1"/>
    </source>
</evidence>
<evidence type="ECO:0000256" key="1">
    <source>
        <dbReference type="SAM" id="MobiDB-lite"/>
    </source>
</evidence>
<comment type="caution">
    <text evidence="2">The sequence shown here is derived from an EMBL/GenBank/DDBJ whole genome shotgun (WGS) entry which is preliminary data.</text>
</comment>
<dbReference type="AlphaFoldDB" id="A0A2G6KB46"/>
<reference evidence="2 3" key="1">
    <citation type="submission" date="2017-10" db="EMBL/GenBank/DDBJ databases">
        <title>Novel microbial diversity and functional potential in the marine mammal oral microbiome.</title>
        <authorList>
            <person name="Dudek N.K."/>
            <person name="Sun C.L."/>
            <person name="Burstein D."/>
            <person name="Kantor R.S."/>
            <person name="Aliaga Goltsman D.S."/>
            <person name="Bik E.M."/>
            <person name="Thomas B.C."/>
            <person name="Banfield J.F."/>
            <person name="Relman D.A."/>
        </authorList>
    </citation>
    <scope>NUCLEOTIDE SEQUENCE [LARGE SCALE GENOMIC DNA]</scope>
    <source>
        <strain evidence="2">DOLJORAL78_47_16</strain>
    </source>
</reference>